<sequence>MPTVMSSTTNSVPYGIQILQKLFDKFPSNHNINRTNLYKYSVLILTFITYAAYHASRKPISVVKTVLYQNCSTVNHTDPDWCNWAPFNAENHNALFGTLDSAFLFAYAIAMFFSGLIAEHVNIRIFLTLGMILSGTACSMFGFARIYNIHSITYFIAVQIFGGICQTTGWPGVVTAMGNWFGKGNRGFIFGIWNSHTSIGNIIGTLLAGSFVETNWGLSFIVPGIFIIVSGILNFLFLVVHPSDVNGGSHLNQNTQNGRKTVMKNGIRRQSPRYDYNVQEENEILKGSSEEKKPSTSPQEVSIPLGDISSKELSLLPSNKDEVKEKTEGSPILSPHGSQQKAVGFIGAIKIPGVIEFSMCLFFAKLVSYTFLYWLPNYIKYSSTYSPSESADLSTFFDVGGIFGGIAAGIFSDMFGKSACTCAVMLFLAIPSLYTYNLLSSVNVYINIAMLALAGGLVNGPYALITTAVSAELGTHSSLKGNAKALSTVTSIIDGTGSIGAAVGPLLAAYISNGFGWTSVFYMLMGSNVLAILLLTRLVKREIYNVG</sequence>
<keyword evidence="7 10" id="KW-0472">Membrane</keyword>
<feature type="transmembrane region" description="Helical" evidence="10">
    <location>
        <begin position="486"/>
        <end position="511"/>
    </location>
</feature>
<dbReference type="PANTHER" id="PTHR43184">
    <property type="entry name" value="MAJOR FACILITATOR SUPERFAMILY TRANSPORTER 16, ISOFORM B"/>
    <property type="match status" value="1"/>
</dbReference>
<feature type="transmembrane region" description="Helical" evidence="10">
    <location>
        <begin position="218"/>
        <end position="240"/>
    </location>
</feature>
<dbReference type="PROSITE" id="PS50850">
    <property type="entry name" value="MFS"/>
    <property type="match status" value="1"/>
</dbReference>
<evidence type="ECO:0000256" key="2">
    <source>
        <dbReference type="ARBA" id="ARBA00009598"/>
    </source>
</evidence>
<gene>
    <name evidence="13" type="primary">LOC112682122</name>
</gene>
<feature type="transmembrane region" description="Helical" evidence="10">
    <location>
        <begin position="354"/>
        <end position="375"/>
    </location>
</feature>
<evidence type="ECO:0000313" key="13">
    <source>
        <dbReference type="RefSeq" id="XP_025408761.1"/>
    </source>
</evidence>
<feature type="transmembrane region" description="Helical" evidence="10">
    <location>
        <begin position="94"/>
        <end position="118"/>
    </location>
</feature>
<dbReference type="InterPro" id="IPR011701">
    <property type="entry name" value="MFS"/>
</dbReference>
<evidence type="ECO:0000256" key="5">
    <source>
        <dbReference type="ARBA" id="ARBA00022692"/>
    </source>
</evidence>
<feature type="transmembrane region" description="Helical" evidence="10">
    <location>
        <begin position="37"/>
        <end position="55"/>
    </location>
</feature>
<dbReference type="GO" id="GO:0016020">
    <property type="term" value="C:membrane"/>
    <property type="evidence" value="ECO:0007669"/>
    <property type="project" value="UniProtKB-SubCell"/>
</dbReference>
<feature type="transmembrane region" description="Helical" evidence="10">
    <location>
        <begin position="152"/>
        <end position="176"/>
    </location>
</feature>
<protein>
    <recommendedName>
        <fullName evidence="8">Sugar phosphate exchanger 3</fullName>
    </recommendedName>
    <alternativeName>
        <fullName evidence="9">Solute carrier family 37 member 3</fullName>
    </alternativeName>
</protein>
<keyword evidence="5 10" id="KW-0812">Transmembrane</keyword>
<dbReference type="InterPro" id="IPR020846">
    <property type="entry name" value="MFS_dom"/>
</dbReference>
<evidence type="ECO:0000256" key="3">
    <source>
        <dbReference type="ARBA" id="ARBA00022448"/>
    </source>
</evidence>
<dbReference type="GO" id="GO:0022857">
    <property type="term" value="F:transmembrane transporter activity"/>
    <property type="evidence" value="ECO:0007669"/>
    <property type="project" value="InterPro"/>
</dbReference>
<feature type="transmembrane region" description="Helical" evidence="10">
    <location>
        <begin position="188"/>
        <end position="212"/>
    </location>
</feature>
<proteinExistence type="inferred from homology"/>
<evidence type="ECO:0000313" key="12">
    <source>
        <dbReference type="Proteomes" id="UP000694846"/>
    </source>
</evidence>
<evidence type="ECO:0000256" key="8">
    <source>
        <dbReference type="ARBA" id="ARBA00041091"/>
    </source>
</evidence>
<dbReference type="RefSeq" id="XP_025408761.1">
    <property type="nucleotide sequence ID" value="XM_025552976.1"/>
</dbReference>
<feature type="transmembrane region" description="Helical" evidence="10">
    <location>
        <begin position="445"/>
        <end position="465"/>
    </location>
</feature>
<dbReference type="CTD" id="37427"/>
<dbReference type="InterPro" id="IPR000849">
    <property type="entry name" value="Sugar_P_transporter"/>
</dbReference>
<keyword evidence="12" id="KW-1185">Reference proteome</keyword>
<reference evidence="13" key="1">
    <citation type="submission" date="2025-08" db="UniProtKB">
        <authorList>
            <consortium name="RefSeq"/>
        </authorList>
    </citation>
    <scope>IDENTIFICATION</scope>
    <source>
        <tissue evidence="13">Whole body</tissue>
    </source>
</reference>
<comment type="similarity">
    <text evidence="2">Belongs to the major facilitator superfamily. Organophosphate:Pi antiporter (OPA) (TC 2.A.1.4) family.</text>
</comment>
<feature type="transmembrane region" description="Helical" evidence="10">
    <location>
        <begin position="395"/>
        <end position="412"/>
    </location>
</feature>
<dbReference type="SUPFAM" id="SSF103473">
    <property type="entry name" value="MFS general substrate transporter"/>
    <property type="match status" value="1"/>
</dbReference>
<organism evidence="12 13">
    <name type="scientific">Sipha flava</name>
    <name type="common">yellow sugarcane aphid</name>
    <dbReference type="NCBI Taxonomy" id="143950"/>
    <lineage>
        <taxon>Eukaryota</taxon>
        <taxon>Metazoa</taxon>
        <taxon>Ecdysozoa</taxon>
        <taxon>Arthropoda</taxon>
        <taxon>Hexapoda</taxon>
        <taxon>Insecta</taxon>
        <taxon>Pterygota</taxon>
        <taxon>Neoptera</taxon>
        <taxon>Paraneoptera</taxon>
        <taxon>Hemiptera</taxon>
        <taxon>Sternorrhyncha</taxon>
        <taxon>Aphidomorpha</taxon>
        <taxon>Aphidoidea</taxon>
        <taxon>Aphididae</taxon>
        <taxon>Sipha</taxon>
    </lineage>
</organism>
<feature type="transmembrane region" description="Helical" evidence="10">
    <location>
        <begin position="125"/>
        <end position="146"/>
    </location>
</feature>
<keyword evidence="3" id="KW-0813">Transport</keyword>
<keyword evidence="6 10" id="KW-1133">Transmembrane helix</keyword>
<dbReference type="Gene3D" id="1.20.1250.20">
    <property type="entry name" value="MFS general substrate transporter like domains"/>
    <property type="match status" value="2"/>
</dbReference>
<evidence type="ECO:0000256" key="4">
    <source>
        <dbReference type="ARBA" id="ARBA00022597"/>
    </source>
</evidence>
<feature type="transmembrane region" description="Helical" evidence="10">
    <location>
        <begin position="419"/>
        <end position="439"/>
    </location>
</feature>
<evidence type="ECO:0000256" key="7">
    <source>
        <dbReference type="ARBA" id="ARBA00023136"/>
    </source>
</evidence>
<accession>A0A8B8FDU7</accession>
<evidence type="ECO:0000256" key="10">
    <source>
        <dbReference type="SAM" id="Phobius"/>
    </source>
</evidence>
<feature type="domain" description="Major facilitator superfamily (MFS) profile" evidence="11">
    <location>
        <begin position="42"/>
        <end position="543"/>
    </location>
</feature>
<dbReference type="GeneID" id="112682122"/>
<dbReference type="Proteomes" id="UP000694846">
    <property type="component" value="Unplaced"/>
</dbReference>
<evidence type="ECO:0000256" key="6">
    <source>
        <dbReference type="ARBA" id="ARBA00022989"/>
    </source>
</evidence>
<name>A0A8B8FDU7_9HEMI</name>
<feature type="transmembrane region" description="Helical" evidence="10">
    <location>
        <begin position="517"/>
        <end position="535"/>
    </location>
</feature>
<evidence type="ECO:0000256" key="1">
    <source>
        <dbReference type="ARBA" id="ARBA00004141"/>
    </source>
</evidence>
<dbReference type="PIRSF" id="PIRSF002808">
    <property type="entry name" value="Hexose_phosphate_transp"/>
    <property type="match status" value="1"/>
</dbReference>
<evidence type="ECO:0000256" key="9">
    <source>
        <dbReference type="ARBA" id="ARBA00042039"/>
    </source>
</evidence>
<dbReference type="OrthoDB" id="3639251at2759"/>
<dbReference type="PANTHER" id="PTHR43184:SF12">
    <property type="entry name" value="SUGAR PHOSPHATE EXCHANGER 3"/>
    <property type="match status" value="1"/>
</dbReference>
<keyword evidence="4" id="KW-0762">Sugar transport</keyword>
<dbReference type="InterPro" id="IPR036259">
    <property type="entry name" value="MFS_trans_sf"/>
</dbReference>
<comment type="subcellular location">
    <subcellularLocation>
        <location evidence="1">Membrane</location>
        <topology evidence="1">Multi-pass membrane protein</topology>
    </subcellularLocation>
</comment>
<evidence type="ECO:0000259" key="11">
    <source>
        <dbReference type="PROSITE" id="PS50850"/>
    </source>
</evidence>
<dbReference type="AlphaFoldDB" id="A0A8B8FDU7"/>
<dbReference type="Pfam" id="PF07690">
    <property type="entry name" value="MFS_1"/>
    <property type="match status" value="1"/>
</dbReference>